<dbReference type="Proteomes" id="UP000199227">
    <property type="component" value="Unassembled WGS sequence"/>
</dbReference>
<accession>A0A1I5RQP1</accession>
<organism evidence="3 4">
    <name type="scientific">Hydrogenimonas thermophila</name>
    <dbReference type="NCBI Taxonomy" id="223786"/>
    <lineage>
        <taxon>Bacteria</taxon>
        <taxon>Pseudomonadati</taxon>
        <taxon>Campylobacterota</taxon>
        <taxon>Epsilonproteobacteria</taxon>
        <taxon>Campylobacterales</taxon>
        <taxon>Hydrogenimonadaceae</taxon>
        <taxon>Hydrogenimonas</taxon>
    </lineage>
</organism>
<dbReference type="NCBIfam" id="TIGR01641">
    <property type="entry name" value="phageSPP1_gp7"/>
    <property type="match status" value="1"/>
</dbReference>
<keyword evidence="4" id="KW-1185">Reference proteome</keyword>
<dbReference type="OrthoDB" id="9813502at2"/>
<evidence type="ECO:0000313" key="4">
    <source>
        <dbReference type="Proteomes" id="UP000199227"/>
    </source>
</evidence>
<dbReference type="Pfam" id="PF18810">
    <property type="entry name" value="PBECR2"/>
    <property type="match status" value="1"/>
</dbReference>
<feature type="domain" description="Phage-Barnase-EndoU-ColicinE5/D-RelE like nuclease 2" evidence="2">
    <location>
        <begin position="273"/>
        <end position="396"/>
    </location>
</feature>
<evidence type="ECO:0000259" key="1">
    <source>
        <dbReference type="Pfam" id="PF04233"/>
    </source>
</evidence>
<dbReference type="RefSeq" id="WP_092913080.1">
    <property type="nucleotide sequence ID" value="NZ_FOXB01000028.1"/>
</dbReference>
<dbReference type="Pfam" id="PF04233">
    <property type="entry name" value="Phage_Mu_F"/>
    <property type="match status" value="1"/>
</dbReference>
<name>A0A1I5RQP1_9BACT</name>
<dbReference type="AlphaFoldDB" id="A0A1I5RQP1"/>
<protein>
    <submittedName>
        <fullName evidence="3">Phage putative head morphogenesis protein, SPP1 gp7 family</fullName>
    </submittedName>
</protein>
<sequence>MSVAKDVEHIVSFKLPPKEAIKYIEKKGYKLTFNYDEMMHEAHHKAFTVAKITRLDLLSDIKEAIQEAQKKGLSYQSFKKSIKPTLLKKGWWGDVEVVSPKTGEVKNIFVGDRRLKNIFLTNMRVAYQVQKAKKYYEDENVKYLKYIAVLDKRTRDSHAKLNGTILPKDDEFWASHFPPNGWNCRCRVRAVPAHKKVTPTNKSNLPEGAVHPDWDYDVREGRFFDKFSGTDVETKATANYEDFNLPSASEIKSQNIPPAPPRYETIKDREESLKILKKEILGDKKELIVKTPITEVLIDEPLLRHSIEDNKDNREVYAKYLLPTLTKPDEIWAHRSKDKNDGYFKKRYRFIKLFKEKKDNLLAVSELKRDGSLFWTFFKISNLKQIDKRREGVLMFFNKKLFGE</sequence>
<evidence type="ECO:0000313" key="3">
    <source>
        <dbReference type="EMBL" id="SFP60874.1"/>
    </source>
</evidence>
<dbReference type="InterPro" id="IPR006528">
    <property type="entry name" value="Phage_head_morphogenesis_dom"/>
</dbReference>
<dbReference type="STRING" id="223786.SAMN05216234_12822"/>
<evidence type="ECO:0000259" key="2">
    <source>
        <dbReference type="Pfam" id="PF18810"/>
    </source>
</evidence>
<feature type="domain" description="Phage head morphogenesis" evidence="1">
    <location>
        <begin position="60"/>
        <end position="188"/>
    </location>
</feature>
<gene>
    <name evidence="3" type="ORF">SAMN05216234_12822</name>
</gene>
<reference evidence="3 4" key="1">
    <citation type="submission" date="2016-10" db="EMBL/GenBank/DDBJ databases">
        <authorList>
            <person name="de Groot N.N."/>
        </authorList>
    </citation>
    <scope>NUCLEOTIDE SEQUENCE [LARGE SCALE GENOMIC DNA]</scope>
    <source>
        <strain evidence="3 4">EP1-55-1</strain>
    </source>
</reference>
<dbReference type="EMBL" id="FOXB01000028">
    <property type="protein sequence ID" value="SFP60874.1"/>
    <property type="molecule type" value="Genomic_DNA"/>
</dbReference>
<proteinExistence type="predicted"/>
<dbReference type="InterPro" id="IPR041110">
    <property type="entry name" value="PBECR2"/>
</dbReference>